<feature type="signal peptide" evidence="1">
    <location>
        <begin position="1"/>
        <end position="31"/>
    </location>
</feature>
<dbReference type="InterPro" id="IPR038468">
    <property type="entry name" value="MmpS_C"/>
</dbReference>
<feature type="chain" id="PRO_5029810883" description="Secreted protein" evidence="1">
    <location>
        <begin position="32"/>
        <end position="136"/>
    </location>
</feature>
<evidence type="ECO:0000313" key="2">
    <source>
        <dbReference type="EMBL" id="BBY81185.1"/>
    </source>
</evidence>
<protein>
    <recommendedName>
        <fullName evidence="4">Secreted protein</fullName>
    </recommendedName>
</protein>
<keyword evidence="1" id="KW-0732">Signal</keyword>
<keyword evidence="3" id="KW-1185">Reference proteome</keyword>
<dbReference type="EMBL" id="AP022599">
    <property type="protein sequence ID" value="BBY81185.1"/>
    <property type="molecule type" value="Genomic_DNA"/>
</dbReference>
<name>A0A7I7UIN9_MYCPV</name>
<accession>A0A7I7UIN9</accession>
<dbReference type="Proteomes" id="UP000467252">
    <property type="component" value="Chromosome"/>
</dbReference>
<proteinExistence type="predicted"/>
<evidence type="ECO:0000313" key="3">
    <source>
        <dbReference type="Proteomes" id="UP000467252"/>
    </source>
</evidence>
<organism evidence="2 3">
    <name type="scientific">Mycolicibacterium pulveris</name>
    <name type="common">Mycobacterium pulveris</name>
    <dbReference type="NCBI Taxonomy" id="36813"/>
    <lineage>
        <taxon>Bacteria</taxon>
        <taxon>Bacillati</taxon>
        <taxon>Actinomycetota</taxon>
        <taxon>Actinomycetes</taxon>
        <taxon>Mycobacteriales</taxon>
        <taxon>Mycobacteriaceae</taxon>
        <taxon>Mycolicibacterium</taxon>
    </lineage>
</organism>
<dbReference type="AlphaFoldDB" id="A0A7I7UIN9"/>
<evidence type="ECO:0008006" key="4">
    <source>
        <dbReference type="Google" id="ProtNLM"/>
    </source>
</evidence>
<gene>
    <name evidence="2" type="ORF">MPUL_23430</name>
</gene>
<evidence type="ECO:0000256" key="1">
    <source>
        <dbReference type="SAM" id="SignalP"/>
    </source>
</evidence>
<sequence length="136" mass="14933">MSRPGLRAVSWLMSALALCASSIGASATCWADDTATDELITYEVVSDRIGAANIQWQDNTGRRFASWASLPWRADVRMREPLSPPPGGSQVRADWRPNAYPANWVTVRIIYRGEVICQSTLDLGNAACYGATRRVT</sequence>
<dbReference type="Gene3D" id="2.60.40.2880">
    <property type="entry name" value="MmpS1-5, C-terminal soluble domain"/>
    <property type="match status" value="1"/>
</dbReference>
<reference evidence="2 3" key="1">
    <citation type="journal article" date="2019" name="Emerg. Microbes Infect.">
        <title>Comprehensive subspecies identification of 175 nontuberculous mycobacteria species based on 7547 genomic profiles.</title>
        <authorList>
            <person name="Matsumoto Y."/>
            <person name="Kinjo T."/>
            <person name="Motooka D."/>
            <person name="Nabeya D."/>
            <person name="Jung N."/>
            <person name="Uechi K."/>
            <person name="Horii T."/>
            <person name="Iida T."/>
            <person name="Fujita J."/>
            <person name="Nakamura S."/>
        </authorList>
    </citation>
    <scope>NUCLEOTIDE SEQUENCE [LARGE SCALE GENOMIC DNA]</scope>
    <source>
        <strain evidence="2 3">JCM 6370</strain>
    </source>
</reference>